<name>A0A804LRH5_MAIZE</name>
<dbReference type="InParanoid" id="A0A804LRH5"/>
<dbReference type="EnsemblPlants" id="Zm00001eb031060_T001">
    <property type="protein sequence ID" value="Zm00001eb031060_P001"/>
    <property type="gene ID" value="Zm00001eb031060"/>
</dbReference>
<evidence type="ECO:0000256" key="1">
    <source>
        <dbReference type="SAM" id="Coils"/>
    </source>
</evidence>
<dbReference type="Proteomes" id="UP000007305">
    <property type="component" value="Chromosome 1"/>
</dbReference>
<dbReference type="PANTHER" id="PTHR31805">
    <property type="entry name" value="RECEPTOR-LIKE KINASE, PUTATIVE (DUF1421)-RELATED"/>
    <property type="match status" value="1"/>
</dbReference>
<dbReference type="PANTHER" id="PTHR31805:SF4">
    <property type="entry name" value="OS05G0561600 PROTEIN"/>
    <property type="match status" value="1"/>
</dbReference>
<proteinExistence type="predicted"/>
<dbReference type="AlphaFoldDB" id="A0A804LRH5"/>
<evidence type="ECO:0000313" key="3">
    <source>
        <dbReference type="Proteomes" id="UP000007305"/>
    </source>
</evidence>
<feature type="coiled-coil region" evidence="1">
    <location>
        <begin position="95"/>
        <end position="131"/>
    </location>
</feature>
<reference evidence="2" key="2">
    <citation type="submission" date="2019-07" db="EMBL/GenBank/DDBJ databases">
        <authorList>
            <person name="Seetharam A."/>
            <person name="Woodhouse M."/>
            <person name="Cannon E."/>
        </authorList>
    </citation>
    <scope>NUCLEOTIDE SEQUENCE [LARGE SCALE GENOMIC DNA]</scope>
    <source>
        <strain evidence="2">cv. B73</strain>
    </source>
</reference>
<keyword evidence="3" id="KW-1185">Reference proteome</keyword>
<protein>
    <submittedName>
        <fullName evidence="2">Uncharacterized protein</fullName>
    </submittedName>
</protein>
<evidence type="ECO:0000313" key="2">
    <source>
        <dbReference type="EnsemblPlants" id="Zm00001eb031060_P001"/>
    </source>
</evidence>
<sequence>MWSNMSVIPMNQDFQENRLLMSFVNFHEQEKISKEIVTHAIESCMKKQADNLLNSLDVINGRLSQLELYCYILERSIGELRSDVMDYHNEANLNFRCVEKQVKEVQKSVQAVQEKQELAETQKELTKLQIVHEDSAQKSEGTAPSV</sequence>
<accession>A0A804LRH5</accession>
<reference evidence="2" key="3">
    <citation type="submission" date="2021-05" db="UniProtKB">
        <authorList>
            <consortium name="EnsemblPlants"/>
        </authorList>
    </citation>
    <scope>IDENTIFICATION</scope>
    <source>
        <strain evidence="2">cv. B73</strain>
    </source>
</reference>
<dbReference type="Gramene" id="Zm00001eb031060_T001">
    <property type="protein sequence ID" value="Zm00001eb031060_P001"/>
    <property type="gene ID" value="Zm00001eb031060"/>
</dbReference>
<organism evidence="2 3">
    <name type="scientific">Zea mays</name>
    <name type="common">Maize</name>
    <dbReference type="NCBI Taxonomy" id="4577"/>
    <lineage>
        <taxon>Eukaryota</taxon>
        <taxon>Viridiplantae</taxon>
        <taxon>Streptophyta</taxon>
        <taxon>Embryophyta</taxon>
        <taxon>Tracheophyta</taxon>
        <taxon>Spermatophyta</taxon>
        <taxon>Magnoliopsida</taxon>
        <taxon>Liliopsida</taxon>
        <taxon>Poales</taxon>
        <taxon>Poaceae</taxon>
        <taxon>PACMAD clade</taxon>
        <taxon>Panicoideae</taxon>
        <taxon>Andropogonodae</taxon>
        <taxon>Andropogoneae</taxon>
        <taxon>Tripsacinae</taxon>
        <taxon>Zea</taxon>
    </lineage>
</organism>
<keyword evidence="1" id="KW-0175">Coiled coil</keyword>
<reference evidence="3" key="1">
    <citation type="submission" date="2015-12" db="EMBL/GenBank/DDBJ databases">
        <title>Update maize B73 reference genome by single molecule sequencing technologies.</title>
        <authorList>
            <consortium name="Maize Genome Sequencing Project"/>
            <person name="Ware D."/>
        </authorList>
    </citation>
    <scope>NUCLEOTIDE SEQUENCE [LARGE SCALE GENOMIC DNA]</scope>
    <source>
        <strain evidence="3">cv. B73</strain>
    </source>
</reference>